<dbReference type="Proteomes" id="UP000736672">
    <property type="component" value="Unassembled WGS sequence"/>
</dbReference>
<gene>
    <name evidence="1" type="ORF">B0J15DRAFT_478895</name>
</gene>
<dbReference type="AlphaFoldDB" id="A0A9P9RC36"/>
<comment type="caution">
    <text evidence="1">The sequence shown here is derived from an EMBL/GenBank/DDBJ whole genome shotgun (WGS) entry which is preliminary data.</text>
</comment>
<evidence type="ECO:0000313" key="1">
    <source>
        <dbReference type="EMBL" id="KAH7274101.1"/>
    </source>
</evidence>
<proteinExistence type="predicted"/>
<evidence type="ECO:0000313" key="2">
    <source>
        <dbReference type="Proteomes" id="UP000736672"/>
    </source>
</evidence>
<reference evidence="1" key="1">
    <citation type="journal article" date="2021" name="Nat. Commun.">
        <title>Genetic determinants of endophytism in the Arabidopsis root mycobiome.</title>
        <authorList>
            <person name="Mesny F."/>
            <person name="Miyauchi S."/>
            <person name="Thiergart T."/>
            <person name="Pickel B."/>
            <person name="Atanasova L."/>
            <person name="Karlsson M."/>
            <person name="Huettel B."/>
            <person name="Barry K.W."/>
            <person name="Haridas S."/>
            <person name="Chen C."/>
            <person name="Bauer D."/>
            <person name="Andreopoulos W."/>
            <person name="Pangilinan J."/>
            <person name="LaButti K."/>
            <person name="Riley R."/>
            <person name="Lipzen A."/>
            <person name="Clum A."/>
            <person name="Drula E."/>
            <person name="Henrissat B."/>
            <person name="Kohler A."/>
            <person name="Grigoriev I.V."/>
            <person name="Martin F.M."/>
            <person name="Hacquard S."/>
        </authorList>
    </citation>
    <scope>NUCLEOTIDE SEQUENCE</scope>
    <source>
        <strain evidence="1">FSSC 5 MPI-SDFR-AT-0091</strain>
    </source>
</reference>
<sequence length="81" mass="9203">MDFLCFFLRRLAGCFMLWIHMPLLRHLLWLLPFSSSPLACRFRDTMNPPLAPNPYPPMVPPPGNSSAMTPPSGSYWLGVLL</sequence>
<accession>A0A9P9RC36</accession>
<name>A0A9P9RC36_FUSSL</name>
<organism evidence="1 2">
    <name type="scientific">Fusarium solani</name>
    <name type="common">Filamentous fungus</name>
    <dbReference type="NCBI Taxonomy" id="169388"/>
    <lineage>
        <taxon>Eukaryota</taxon>
        <taxon>Fungi</taxon>
        <taxon>Dikarya</taxon>
        <taxon>Ascomycota</taxon>
        <taxon>Pezizomycotina</taxon>
        <taxon>Sordariomycetes</taxon>
        <taxon>Hypocreomycetidae</taxon>
        <taxon>Hypocreales</taxon>
        <taxon>Nectriaceae</taxon>
        <taxon>Fusarium</taxon>
        <taxon>Fusarium solani species complex</taxon>
    </lineage>
</organism>
<keyword evidence="2" id="KW-1185">Reference proteome</keyword>
<dbReference type="EMBL" id="JAGTJS010000002">
    <property type="protein sequence ID" value="KAH7274101.1"/>
    <property type="molecule type" value="Genomic_DNA"/>
</dbReference>
<protein>
    <submittedName>
        <fullName evidence="1">Uncharacterized protein</fullName>
    </submittedName>
</protein>